<organism evidence="9 10">
    <name type="scientific">Hordeum vulgare subsp. vulgare</name>
    <name type="common">Domesticated barley</name>
    <dbReference type="NCBI Taxonomy" id="112509"/>
    <lineage>
        <taxon>Eukaryota</taxon>
        <taxon>Viridiplantae</taxon>
        <taxon>Streptophyta</taxon>
        <taxon>Embryophyta</taxon>
        <taxon>Tracheophyta</taxon>
        <taxon>Spermatophyta</taxon>
        <taxon>Magnoliopsida</taxon>
        <taxon>Liliopsida</taxon>
        <taxon>Poales</taxon>
        <taxon>Poaceae</taxon>
        <taxon>BOP clade</taxon>
        <taxon>Pooideae</taxon>
        <taxon>Triticodae</taxon>
        <taxon>Triticeae</taxon>
        <taxon>Hordeinae</taxon>
        <taxon>Hordeum</taxon>
    </lineage>
</organism>
<dbReference type="Pfam" id="PF03171">
    <property type="entry name" value="2OG-FeII_Oxy"/>
    <property type="match status" value="1"/>
</dbReference>
<dbReference type="InterPro" id="IPR027443">
    <property type="entry name" value="IPNS-like_sf"/>
</dbReference>
<evidence type="ECO:0000256" key="7">
    <source>
        <dbReference type="RuleBase" id="RU003682"/>
    </source>
</evidence>
<dbReference type="SMR" id="A0A8I6W9R4"/>
<dbReference type="GO" id="GO:0051213">
    <property type="term" value="F:dioxygenase activity"/>
    <property type="evidence" value="ECO:0007669"/>
    <property type="project" value="UniProtKB-KW"/>
</dbReference>
<keyword evidence="3" id="KW-0223">Dioxygenase</keyword>
<dbReference type="FunFam" id="2.60.120.330:FF:000017">
    <property type="entry name" value="2-oxoglutarate-dependent dioxygenase DAO"/>
    <property type="match status" value="1"/>
</dbReference>
<reference evidence="9" key="2">
    <citation type="submission" date="2020-10" db="EMBL/GenBank/DDBJ databases">
        <authorList>
            <person name="Scholz U."/>
            <person name="Mascher M."/>
            <person name="Fiebig A."/>
        </authorList>
    </citation>
    <scope>NUCLEOTIDE SEQUENCE [LARGE SCALE GENOMIC DNA]</scope>
    <source>
        <strain evidence="9">cv. Morex</strain>
    </source>
</reference>
<keyword evidence="2 7" id="KW-0479">Metal-binding</keyword>
<feature type="domain" description="Fe2OG dioxygenase" evidence="8">
    <location>
        <begin position="157"/>
        <end position="264"/>
    </location>
</feature>
<dbReference type="EnsemblPlants" id="HORVU.MOREX.r3.2HG0105700.1">
    <property type="protein sequence ID" value="HORVU.MOREX.r3.2HG0105700.1"/>
    <property type="gene ID" value="HORVU.MOREX.r3.2HG0105700"/>
</dbReference>
<evidence type="ECO:0000256" key="4">
    <source>
        <dbReference type="ARBA" id="ARBA00054658"/>
    </source>
</evidence>
<protein>
    <recommendedName>
        <fullName evidence="5">2-oxoglutarate-dependent dioxygenase DAO</fullName>
    </recommendedName>
    <alternativeName>
        <fullName evidence="6">Protein DIOXYGENASE FOR AUXIN OXIDATION</fullName>
    </alternativeName>
</protein>
<dbReference type="PROSITE" id="PS51471">
    <property type="entry name" value="FE2OG_OXY"/>
    <property type="match status" value="1"/>
</dbReference>
<comment type="similarity">
    <text evidence="1 7">Belongs to the iron/ascorbate-dependent oxidoreductase family.</text>
</comment>
<evidence type="ECO:0000256" key="3">
    <source>
        <dbReference type="ARBA" id="ARBA00022964"/>
    </source>
</evidence>
<dbReference type="SUPFAM" id="SSF51197">
    <property type="entry name" value="Clavaminate synthase-like"/>
    <property type="match status" value="1"/>
</dbReference>
<comment type="function">
    <text evidence="4">2-oxoglutarate-dependent dioxygenase essential for auxin catabolism and maintenance of auxin homeostasis in reproductive organs. Catalyzes the irreversible oxidation of indole-3-acetic acid (IAA) to the biologically inactive 2-oxoindole-3-acetic acid (OxIAA).</text>
</comment>
<dbReference type="InterPro" id="IPR044861">
    <property type="entry name" value="IPNS-like_FE2OG_OXY"/>
</dbReference>
<name>A0A8I6W9R4_HORVV</name>
<keyword evidence="7" id="KW-0408">Iron</keyword>
<evidence type="ECO:0000313" key="10">
    <source>
        <dbReference type="Proteomes" id="UP000011116"/>
    </source>
</evidence>
<dbReference type="PROSITE" id="PS51257">
    <property type="entry name" value="PROKAR_LIPOPROTEIN"/>
    <property type="match status" value="1"/>
</dbReference>
<dbReference type="Proteomes" id="UP000011116">
    <property type="component" value="Chromosome 2H"/>
</dbReference>
<evidence type="ECO:0000256" key="2">
    <source>
        <dbReference type="ARBA" id="ARBA00022723"/>
    </source>
</evidence>
<keyword evidence="10" id="KW-1185">Reference proteome</keyword>
<dbReference type="Gene3D" id="2.60.120.330">
    <property type="entry name" value="B-lactam Antibiotic, Isopenicillin N Synthase, Chain"/>
    <property type="match status" value="1"/>
</dbReference>
<proteinExistence type="inferred from homology"/>
<evidence type="ECO:0000256" key="1">
    <source>
        <dbReference type="ARBA" id="ARBA00008056"/>
    </source>
</evidence>
<evidence type="ECO:0000256" key="6">
    <source>
        <dbReference type="ARBA" id="ARBA00076740"/>
    </source>
</evidence>
<sequence length="327" mass="36296">MEITKVDLRGLESGGRGWDDARDAVTASMVAYGCVVVQHDGFGRDLRQALFGRALPELFGLPVEAKQRNVYDDVQYGGYIGQIPGMAYESMRLQDVSGAGPIRDFAGLLWPQGNPAFCARSDTIGEFAKDGMKLEQTVTRMVLEGLGVRNRKAIDAHHEMLGYHLRMSYYGTSPDQKQDATKVSLPAHRDYVMTNVIVQHEVEGLEVQLSDGSWFAVPPEPDTCIVVAGDLLSVVTNGRVQACLHRVRTPSNRERFATLLGCMPTAGCMVRAMDELVDEDHPLMYRPCDPYAYSDFQYSEQGRKSNDALKDFCGVPKIEPRVLLLRS</sequence>
<reference evidence="10" key="1">
    <citation type="journal article" date="2012" name="Nature">
        <title>A physical, genetic and functional sequence assembly of the barley genome.</title>
        <authorList>
            <consortium name="The International Barley Genome Sequencing Consortium"/>
            <person name="Mayer K.F."/>
            <person name="Waugh R."/>
            <person name="Brown J.W."/>
            <person name="Schulman A."/>
            <person name="Langridge P."/>
            <person name="Platzer M."/>
            <person name="Fincher G.B."/>
            <person name="Muehlbauer G.J."/>
            <person name="Sato K."/>
            <person name="Close T.J."/>
            <person name="Wise R.P."/>
            <person name="Stein N."/>
        </authorList>
    </citation>
    <scope>NUCLEOTIDE SEQUENCE [LARGE SCALE GENOMIC DNA]</scope>
    <source>
        <strain evidence="10">cv. Morex</strain>
    </source>
</reference>
<dbReference type="InterPro" id="IPR005123">
    <property type="entry name" value="Oxoglu/Fe-dep_dioxygenase_dom"/>
</dbReference>
<dbReference type="Gramene" id="HORVU.MOREX.r3.2HG0105700.1">
    <property type="protein sequence ID" value="HORVU.MOREX.r3.2HG0105700.1"/>
    <property type="gene ID" value="HORVU.MOREX.r3.2HG0105700"/>
</dbReference>
<reference evidence="9" key="3">
    <citation type="submission" date="2022-01" db="UniProtKB">
        <authorList>
            <consortium name="EnsemblPlants"/>
        </authorList>
    </citation>
    <scope>IDENTIFICATION</scope>
    <source>
        <strain evidence="9">subsp. vulgare</strain>
    </source>
</reference>
<dbReference type="AlphaFoldDB" id="A0A8I6W9R4"/>
<dbReference type="InterPro" id="IPR050231">
    <property type="entry name" value="Iron_ascorbate_oxido_reductase"/>
</dbReference>
<keyword evidence="7" id="KW-0560">Oxidoreductase</keyword>
<evidence type="ECO:0000313" key="9">
    <source>
        <dbReference type="EnsemblPlants" id="HORVU.MOREX.r3.2HG0105700.1"/>
    </source>
</evidence>
<evidence type="ECO:0000256" key="5">
    <source>
        <dbReference type="ARBA" id="ARBA00074102"/>
    </source>
</evidence>
<dbReference type="GO" id="GO:0046872">
    <property type="term" value="F:metal ion binding"/>
    <property type="evidence" value="ECO:0007669"/>
    <property type="project" value="UniProtKB-KW"/>
</dbReference>
<dbReference type="PANTHER" id="PTHR47990">
    <property type="entry name" value="2-OXOGLUTARATE (2OG) AND FE(II)-DEPENDENT OXYGENASE SUPERFAMILY PROTEIN-RELATED"/>
    <property type="match status" value="1"/>
</dbReference>
<evidence type="ECO:0000259" key="8">
    <source>
        <dbReference type="PROSITE" id="PS51471"/>
    </source>
</evidence>
<accession>A0A8I6W9R4</accession>